<evidence type="ECO:0000313" key="4">
    <source>
        <dbReference type="Proteomes" id="UP001642484"/>
    </source>
</evidence>
<proteinExistence type="predicted"/>
<protein>
    <recommendedName>
        <fullName evidence="5">Transmembrane protein</fullName>
    </recommendedName>
</protein>
<evidence type="ECO:0008006" key="5">
    <source>
        <dbReference type="Google" id="ProtNLM"/>
    </source>
</evidence>
<accession>A0ABP0N319</accession>
<keyword evidence="2" id="KW-1133">Transmembrane helix</keyword>
<feature type="transmembrane region" description="Helical" evidence="2">
    <location>
        <begin position="587"/>
        <end position="609"/>
    </location>
</feature>
<feature type="compositionally biased region" description="Low complexity" evidence="1">
    <location>
        <begin position="166"/>
        <end position="176"/>
    </location>
</feature>
<keyword evidence="2" id="KW-0472">Membrane</keyword>
<feature type="region of interest" description="Disordered" evidence="1">
    <location>
        <begin position="159"/>
        <end position="202"/>
    </location>
</feature>
<feature type="transmembrane region" description="Helical" evidence="2">
    <location>
        <begin position="557"/>
        <end position="575"/>
    </location>
</feature>
<feature type="transmembrane region" description="Helical" evidence="2">
    <location>
        <begin position="402"/>
        <end position="421"/>
    </location>
</feature>
<dbReference type="Proteomes" id="UP001642484">
    <property type="component" value="Unassembled WGS sequence"/>
</dbReference>
<keyword evidence="2" id="KW-0812">Transmembrane</keyword>
<evidence type="ECO:0000256" key="1">
    <source>
        <dbReference type="SAM" id="MobiDB-lite"/>
    </source>
</evidence>
<comment type="caution">
    <text evidence="3">The sequence shown here is derived from an EMBL/GenBank/DDBJ whole genome shotgun (WGS) entry which is preliminary data.</text>
</comment>
<evidence type="ECO:0000313" key="3">
    <source>
        <dbReference type="EMBL" id="CAK9058141.1"/>
    </source>
</evidence>
<sequence length="681" mass="75178">MALPPSEMPPSLEVQSSEYSEYAEYSPSNLELLKAIRKSHDSVADQLRTLSKSVQQLQGFHRKTSISSNDSVASAAQSTSVRKFQANESVAMKALQMDISSLVPFSMPGTGGVPGSFGPSTASLYKKAKTLPKERLREDLEDASVRVLPCPEKLGKPELKTLPLPSASAASAGNASDCPTMLPAPSETTAAPPRRRSASVEMQRDSGECRAVHVKKASSHPDPICDGGVWRKTMSVSSAVNRSGRTSVELQQIVSKANLTEVFKVRELELTAQEGRNRLTVAEAVEEMSNEDEEKMSREVLREVVQSSDSSVWLKLSPLNTFVSHYLSKALGLMPIWQSIGRSSDKSCMHRCLDWMSRIYHLLAILYLLTGTIPFGYFLQRCYEAPNDEDCRYPLSPLATDLFLHVGASLVLLSLGGFWNYQDKARLVAQSAEELSSYCEQNFLDTAWKIWTCSDALMAILLWLALLFARFGIAAWHAWEDQEWINIQAVAFGLRYMVATGVLVMACFWQVRTSHAMLLIVNAWSASLSQGASCLESKNDWRTISGLFRKTSRTFELCFAALGLIVVMVAFAYLYDLQQGKGLEAMASLSVVVLIPGVLWTHASTTTACNRLPSLVTLFEVEDEQEDEEYMGLALFLSLSECGFFVWDTCITVGIVQKFLYFTAAMAGTVGFQSGALNFQN</sequence>
<reference evidence="3 4" key="1">
    <citation type="submission" date="2024-02" db="EMBL/GenBank/DDBJ databases">
        <authorList>
            <person name="Chen Y."/>
            <person name="Shah S."/>
            <person name="Dougan E. K."/>
            <person name="Thang M."/>
            <person name="Chan C."/>
        </authorList>
    </citation>
    <scope>NUCLEOTIDE SEQUENCE [LARGE SCALE GENOMIC DNA]</scope>
</reference>
<feature type="transmembrane region" description="Helical" evidence="2">
    <location>
        <begin position="456"/>
        <end position="479"/>
    </location>
</feature>
<evidence type="ECO:0000256" key="2">
    <source>
        <dbReference type="SAM" id="Phobius"/>
    </source>
</evidence>
<keyword evidence="4" id="KW-1185">Reference proteome</keyword>
<organism evidence="3 4">
    <name type="scientific">Durusdinium trenchii</name>
    <dbReference type="NCBI Taxonomy" id="1381693"/>
    <lineage>
        <taxon>Eukaryota</taxon>
        <taxon>Sar</taxon>
        <taxon>Alveolata</taxon>
        <taxon>Dinophyceae</taxon>
        <taxon>Suessiales</taxon>
        <taxon>Symbiodiniaceae</taxon>
        <taxon>Durusdinium</taxon>
    </lineage>
</organism>
<name>A0ABP0N319_9DINO</name>
<dbReference type="GO" id="GO:0016301">
    <property type="term" value="F:kinase activity"/>
    <property type="evidence" value="ECO:0007669"/>
    <property type="project" value="UniProtKB-KW"/>
</dbReference>
<dbReference type="EMBL" id="CAXAMN010021339">
    <property type="protein sequence ID" value="CAK9058141.1"/>
    <property type="molecule type" value="Genomic_DNA"/>
</dbReference>
<feature type="transmembrane region" description="Helical" evidence="2">
    <location>
        <begin position="359"/>
        <end position="379"/>
    </location>
</feature>
<feature type="transmembrane region" description="Helical" evidence="2">
    <location>
        <begin position="485"/>
        <end position="509"/>
    </location>
</feature>
<gene>
    <name evidence="3" type="ORF">CCMP2556_LOCUS28655</name>
</gene>